<dbReference type="Proteomes" id="UP000662314">
    <property type="component" value="Unassembled WGS sequence"/>
</dbReference>
<name>A0A8J7I5S3_9NOST</name>
<gene>
    <name evidence="1" type="ORF">I8752_26290</name>
</gene>
<dbReference type="AlphaFoldDB" id="A0A8J7I5S3"/>
<reference evidence="1 2" key="1">
    <citation type="journal article" date="2021" name="Int. J. Syst. Evol. Microbiol.">
        <title>Amazonocrinis nigriterrae gen. nov., sp. nov., Atlanticothrix silvestris gen. nov., sp. nov. and Dendronalium phyllosphericum gen. nov., sp. nov., nostocacean cyanobacteria from Brazilian environments.</title>
        <authorList>
            <person name="Alvarenga D.O."/>
            <person name="Andreote A.P.D."/>
            <person name="Branco L.H.Z."/>
            <person name="Delbaje E."/>
            <person name="Cruz R.B."/>
            <person name="Varani A.M."/>
            <person name="Fiore M.F."/>
        </authorList>
    </citation>
    <scope>NUCLEOTIDE SEQUENCE [LARGE SCALE GENOMIC DNA]</scope>
    <source>
        <strain evidence="1 2">CENA369</strain>
    </source>
</reference>
<evidence type="ECO:0000313" key="1">
    <source>
        <dbReference type="EMBL" id="MBH8576436.1"/>
    </source>
</evidence>
<sequence>MIPTSKPKLNSHPWCIIRQLPNMQRQVVARFHRRNDVDAYFQILQRLLPSANHVIVFDSTVTEITEEAEKSVLEQLV</sequence>
<evidence type="ECO:0000313" key="2">
    <source>
        <dbReference type="Proteomes" id="UP000662314"/>
    </source>
</evidence>
<keyword evidence="2" id="KW-1185">Reference proteome</keyword>
<comment type="caution">
    <text evidence="1">The sequence shown here is derived from an EMBL/GenBank/DDBJ whole genome shotgun (WGS) entry which is preliminary data.</text>
</comment>
<proteinExistence type="predicted"/>
<dbReference type="RefSeq" id="WP_214435169.1">
    <property type="nucleotide sequence ID" value="NZ_CAWPUQ010000159.1"/>
</dbReference>
<dbReference type="EMBL" id="JAECZA010000231">
    <property type="protein sequence ID" value="MBH8576436.1"/>
    <property type="molecule type" value="Genomic_DNA"/>
</dbReference>
<protein>
    <submittedName>
        <fullName evidence="1">Uncharacterized protein</fullName>
    </submittedName>
</protein>
<accession>A0A8J7I5S3</accession>
<organism evidence="1 2">
    <name type="scientific">Dendronalium phyllosphericum CENA369</name>
    <dbReference type="NCBI Taxonomy" id="1725256"/>
    <lineage>
        <taxon>Bacteria</taxon>
        <taxon>Bacillati</taxon>
        <taxon>Cyanobacteriota</taxon>
        <taxon>Cyanophyceae</taxon>
        <taxon>Nostocales</taxon>
        <taxon>Nostocaceae</taxon>
        <taxon>Dendronalium</taxon>
        <taxon>Dendronalium phyllosphericum</taxon>
    </lineage>
</organism>